<dbReference type="Proteomes" id="UP000231139">
    <property type="component" value="Unassembled WGS sequence"/>
</dbReference>
<dbReference type="AlphaFoldDB" id="A0A2H0N0P3"/>
<dbReference type="GO" id="GO:0004527">
    <property type="term" value="F:exonuclease activity"/>
    <property type="evidence" value="ECO:0007669"/>
    <property type="project" value="UniProtKB-KW"/>
</dbReference>
<keyword evidence="1" id="KW-0175">Coiled coil</keyword>
<dbReference type="PANTHER" id="PTHR30255">
    <property type="entry name" value="SINGLE-STRANDED-DNA-SPECIFIC EXONUCLEASE RECJ"/>
    <property type="match status" value="1"/>
</dbReference>
<dbReference type="InterPro" id="IPR003156">
    <property type="entry name" value="DHHA1_dom"/>
</dbReference>
<feature type="coiled-coil region" evidence="1">
    <location>
        <begin position="284"/>
        <end position="311"/>
    </location>
</feature>
<dbReference type="GO" id="GO:0003676">
    <property type="term" value="F:nucleic acid binding"/>
    <property type="evidence" value="ECO:0007669"/>
    <property type="project" value="InterPro"/>
</dbReference>
<evidence type="ECO:0000313" key="4">
    <source>
        <dbReference type="EMBL" id="PIR02441.1"/>
    </source>
</evidence>
<dbReference type="SUPFAM" id="SSF64182">
    <property type="entry name" value="DHH phosphoesterases"/>
    <property type="match status" value="1"/>
</dbReference>
<dbReference type="Pfam" id="PF01368">
    <property type="entry name" value="DHH"/>
    <property type="match status" value="1"/>
</dbReference>
<evidence type="ECO:0008006" key="6">
    <source>
        <dbReference type="Google" id="ProtNLM"/>
    </source>
</evidence>
<name>A0A2H0N0P3_9BACT</name>
<dbReference type="InterPro" id="IPR038763">
    <property type="entry name" value="DHH_sf"/>
</dbReference>
<feature type="domain" description="DDH" evidence="2">
    <location>
        <begin position="38"/>
        <end position="200"/>
    </location>
</feature>
<evidence type="ECO:0000256" key="1">
    <source>
        <dbReference type="SAM" id="Coils"/>
    </source>
</evidence>
<evidence type="ECO:0000259" key="3">
    <source>
        <dbReference type="Pfam" id="PF02272"/>
    </source>
</evidence>
<dbReference type="Pfam" id="PF02272">
    <property type="entry name" value="DHHA1"/>
    <property type="match status" value="1"/>
</dbReference>
<gene>
    <name evidence="4" type="ORF">COV62_01490</name>
</gene>
<dbReference type="InterPro" id="IPR001667">
    <property type="entry name" value="DDH_dom"/>
</dbReference>
<protein>
    <recommendedName>
        <fullName evidence="6">Single-stranded-DNA-specific exonuclease RecJ</fullName>
    </recommendedName>
</protein>
<proteinExistence type="predicted"/>
<accession>A0A2H0N0P3</accession>
<dbReference type="Gene3D" id="3.10.310.30">
    <property type="match status" value="1"/>
</dbReference>
<comment type="caution">
    <text evidence="4">The sequence shown here is derived from an EMBL/GenBank/DDBJ whole genome shotgun (WGS) entry which is preliminary data.</text>
</comment>
<reference evidence="4 5" key="1">
    <citation type="submission" date="2017-09" db="EMBL/GenBank/DDBJ databases">
        <title>Depth-based differentiation of microbial function through sediment-hosted aquifers and enrichment of novel symbionts in the deep terrestrial subsurface.</title>
        <authorList>
            <person name="Probst A.J."/>
            <person name="Ladd B."/>
            <person name="Jarett J.K."/>
            <person name="Geller-Mcgrath D.E."/>
            <person name="Sieber C.M."/>
            <person name="Emerson J.B."/>
            <person name="Anantharaman K."/>
            <person name="Thomas B.C."/>
            <person name="Malmstrom R."/>
            <person name="Stieglmeier M."/>
            <person name="Klingl A."/>
            <person name="Woyke T."/>
            <person name="Ryan C.M."/>
            <person name="Banfield J.F."/>
        </authorList>
    </citation>
    <scope>NUCLEOTIDE SEQUENCE [LARGE SCALE GENOMIC DNA]</scope>
    <source>
        <strain evidence="4">CG11_big_fil_rev_8_21_14_0_20_35_11</strain>
    </source>
</reference>
<dbReference type="PANTHER" id="PTHR30255:SF2">
    <property type="entry name" value="SINGLE-STRANDED-DNA-SPECIFIC EXONUCLEASE RECJ"/>
    <property type="match status" value="1"/>
</dbReference>
<dbReference type="EMBL" id="PCWK01000038">
    <property type="protein sequence ID" value="PIR02441.1"/>
    <property type="molecule type" value="Genomic_DNA"/>
</dbReference>
<organism evidence="4 5">
    <name type="scientific">Candidatus Nealsonbacteria bacterium CG11_big_fil_rev_8_21_14_0_20_35_11</name>
    <dbReference type="NCBI Taxonomy" id="1974713"/>
    <lineage>
        <taxon>Bacteria</taxon>
        <taxon>Candidatus Nealsoniibacteriota</taxon>
    </lineage>
</organism>
<evidence type="ECO:0000259" key="2">
    <source>
        <dbReference type="Pfam" id="PF01368"/>
    </source>
</evidence>
<feature type="domain" description="DHHA1" evidence="3">
    <location>
        <begin position="322"/>
        <end position="408"/>
    </location>
</feature>
<dbReference type="Gene3D" id="3.90.1640.30">
    <property type="match status" value="1"/>
</dbReference>
<dbReference type="InterPro" id="IPR051673">
    <property type="entry name" value="SSDNA_exonuclease_RecJ"/>
</dbReference>
<evidence type="ECO:0000313" key="5">
    <source>
        <dbReference type="Proteomes" id="UP000231139"/>
    </source>
</evidence>
<sequence>MEINLRASFGINGKRSRTIKNLKRAARRIEKAVKNKEKIILFGDSDLDGVASIIILKETIDNLVSLLSKKSKRLFPPIETYFPDRKKEGYGLNEQALFYLKKKVSPPALLISLDCGISNFEEVDLAKKFGFNVIIIDHHQVLKKIPSADIVVDPKQKGDTYPFKEFSNAGLTFKLSQEILKELLSPALRMSFLELAALATIADMMPEIEENKILILEGLNNLEKSQRPGIKAFFSILNLKEFSSRRELISKIISALNVAPIENHQHQSFLLLTAANPHQAIKLARNLRQRSKFHQIEIRALEENLKDLISKKEPLPIIFEGSENWQLELLGSVASRICRDFKKPVFLFQIGLEWSRGTVRALKGQNAVKAMESCGKLFKTFGGHPLAAGFCIENKNLEKFKECLIKYFR</sequence>